<feature type="transmembrane region" description="Helical" evidence="16">
    <location>
        <begin position="23"/>
        <end position="42"/>
    </location>
</feature>
<protein>
    <recommendedName>
        <fullName evidence="4">NADH-ubiquinone oxidoreductase chain 6</fullName>
        <ecNumber evidence="3">7.1.1.2</ecNumber>
    </recommendedName>
    <alternativeName>
        <fullName evidence="14">NADH dehydrogenase subunit 6</fullName>
    </alternativeName>
</protein>
<keyword evidence="7 16" id="KW-0812">Transmembrane</keyword>
<name>A0A7U0IT88_9DIPT</name>
<dbReference type="GO" id="GO:0031966">
    <property type="term" value="C:mitochondrial membrane"/>
    <property type="evidence" value="ECO:0007669"/>
    <property type="project" value="UniProtKB-SubCell"/>
</dbReference>
<dbReference type="PANTHER" id="PTHR11435:SF1">
    <property type="entry name" value="NADH-UBIQUINONE OXIDOREDUCTASE CHAIN 6"/>
    <property type="match status" value="1"/>
</dbReference>
<accession>A0A7U0IT88</accession>
<reference evidence="17" key="1">
    <citation type="submission" date="2020-12" db="EMBL/GenBank/DDBJ databases">
        <title>The mitochondrial genome of Epiphragma (Epiphragma) mediale (Diptera: Limoniidae).</title>
        <authorList>
            <person name="Zhang B."/>
            <person name="Yang D."/>
        </authorList>
    </citation>
    <scope>NUCLEOTIDE SEQUENCE</scope>
</reference>
<proteinExistence type="inferred from homology"/>
<evidence type="ECO:0000256" key="16">
    <source>
        <dbReference type="SAM" id="Phobius"/>
    </source>
</evidence>
<evidence type="ECO:0000256" key="10">
    <source>
        <dbReference type="ARBA" id="ARBA00022989"/>
    </source>
</evidence>
<organism evidence="17">
    <name type="scientific">Epiphragma mediale</name>
    <dbReference type="NCBI Taxonomy" id="2804209"/>
    <lineage>
        <taxon>Eukaryota</taxon>
        <taxon>Metazoa</taxon>
        <taxon>Ecdysozoa</taxon>
        <taxon>Arthropoda</taxon>
        <taxon>Hexapoda</taxon>
        <taxon>Insecta</taxon>
        <taxon>Pterygota</taxon>
        <taxon>Neoptera</taxon>
        <taxon>Endopterygota</taxon>
        <taxon>Diptera</taxon>
        <taxon>Nematocera</taxon>
        <taxon>Tipuloidea</taxon>
        <taxon>Epiphragma</taxon>
    </lineage>
</organism>
<keyword evidence="9" id="KW-0249">Electron transport</keyword>
<gene>
    <name evidence="17" type="primary">nad6</name>
</gene>
<comment type="similarity">
    <text evidence="2">Belongs to the complex I subunit 6 family.</text>
</comment>
<dbReference type="PANTHER" id="PTHR11435">
    <property type="entry name" value="NADH UBIQUINONE OXIDOREDUCTASE SUBUNIT ND6"/>
    <property type="match status" value="1"/>
</dbReference>
<evidence type="ECO:0000256" key="5">
    <source>
        <dbReference type="ARBA" id="ARBA00022448"/>
    </source>
</evidence>
<keyword evidence="8" id="KW-1278">Translocase</keyword>
<evidence type="ECO:0000256" key="8">
    <source>
        <dbReference type="ARBA" id="ARBA00022967"/>
    </source>
</evidence>
<keyword evidence="6" id="KW-0679">Respiratory chain</keyword>
<evidence type="ECO:0000256" key="15">
    <source>
        <dbReference type="ARBA" id="ARBA00049551"/>
    </source>
</evidence>
<evidence type="ECO:0000256" key="9">
    <source>
        <dbReference type="ARBA" id="ARBA00022982"/>
    </source>
</evidence>
<evidence type="ECO:0000256" key="14">
    <source>
        <dbReference type="ARBA" id="ARBA00031019"/>
    </source>
</evidence>
<keyword evidence="10 16" id="KW-1133">Transmembrane helix</keyword>
<evidence type="ECO:0000256" key="7">
    <source>
        <dbReference type="ARBA" id="ARBA00022692"/>
    </source>
</evidence>
<dbReference type="EC" id="7.1.1.2" evidence="3"/>
<evidence type="ECO:0000256" key="12">
    <source>
        <dbReference type="ARBA" id="ARBA00023128"/>
    </source>
</evidence>
<dbReference type="AlphaFoldDB" id="A0A7U0IT88"/>
<dbReference type="GO" id="GO:0008137">
    <property type="term" value="F:NADH dehydrogenase (ubiquinone) activity"/>
    <property type="evidence" value="ECO:0007669"/>
    <property type="project" value="UniProtKB-EC"/>
</dbReference>
<comment type="subcellular location">
    <subcellularLocation>
        <location evidence="1">Mitochondrion membrane</location>
        <topology evidence="1">Multi-pass membrane protein</topology>
    </subcellularLocation>
</comment>
<sequence>MLQYIITCSFIISILFLMTKHPLAMGITLLAQTFLMCLISSSLSKTSWFSYILFLIFLGGMLVLFIYVTALASNEMFSLSMSLALFSISFISISLMIMFLTDSMILSNFLNNMEMNSLSTIMNFMEEDIINLNKLYNFPTNMMTLLLINYLFLTLIVVVKITENSTGPLRNMN</sequence>
<dbReference type="EMBL" id="MW368866">
    <property type="protein sequence ID" value="QQV67806.1"/>
    <property type="molecule type" value="Genomic_DNA"/>
</dbReference>
<keyword evidence="11" id="KW-0520">NAD</keyword>
<feature type="transmembrane region" description="Helical" evidence="16">
    <location>
        <begin position="48"/>
        <end position="71"/>
    </location>
</feature>
<evidence type="ECO:0000256" key="4">
    <source>
        <dbReference type="ARBA" id="ARBA00021095"/>
    </source>
</evidence>
<keyword evidence="12 17" id="KW-0496">Mitochondrion</keyword>
<comment type="catalytic activity">
    <reaction evidence="15">
        <text>a ubiquinone + NADH + 5 H(+)(in) = a ubiquinol + NAD(+) + 4 H(+)(out)</text>
        <dbReference type="Rhea" id="RHEA:29091"/>
        <dbReference type="Rhea" id="RHEA-COMP:9565"/>
        <dbReference type="Rhea" id="RHEA-COMP:9566"/>
        <dbReference type="ChEBI" id="CHEBI:15378"/>
        <dbReference type="ChEBI" id="CHEBI:16389"/>
        <dbReference type="ChEBI" id="CHEBI:17976"/>
        <dbReference type="ChEBI" id="CHEBI:57540"/>
        <dbReference type="ChEBI" id="CHEBI:57945"/>
        <dbReference type="EC" id="7.1.1.2"/>
    </reaction>
</comment>
<feature type="transmembrane region" description="Helical" evidence="16">
    <location>
        <begin position="142"/>
        <end position="162"/>
    </location>
</feature>
<evidence type="ECO:0000256" key="2">
    <source>
        <dbReference type="ARBA" id="ARBA00005698"/>
    </source>
</evidence>
<geneLocation type="mitochondrion" evidence="17"/>
<keyword evidence="13 16" id="KW-0472">Membrane</keyword>
<dbReference type="InterPro" id="IPR050269">
    <property type="entry name" value="ComplexI_Subunit6"/>
</dbReference>
<feature type="transmembrane region" description="Helical" evidence="16">
    <location>
        <begin position="83"/>
        <end position="106"/>
    </location>
</feature>
<evidence type="ECO:0000256" key="11">
    <source>
        <dbReference type="ARBA" id="ARBA00023027"/>
    </source>
</evidence>
<evidence type="ECO:0000256" key="1">
    <source>
        <dbReference type="ARBA" id="ARBA00004225"/>
    </source>
</evidence>
<evidence type="ECO:0000256" key="13">
    <source>
        <dbReference type="ARBA" id="ARBA00023136"/>
    </source>
</evidence>
<evidence type="ECO:0000313" key="17">
    <source>
        <dbReference type="EMBL" id="QQV67806.1"/>
    </source>
</evidence>
<evidence type="ECO:0000256" key="6">
    <source>
        <dbReference type="ARBA" id="ARBA00022660"/>
    </source>
</evidence>
<keyword evidence="5" id="KW-0813">Transport</keyword>
<evidence type="ECO:0000256" key="3">
    <source>
        <dbReference type="ARBA" id="ARBA00012944"/>
    </source>
</evidence>